<dbReference type="PANTHER" id="PTHR48100">
    <property type="entry name" value="BROAD-SPECIFICITY PHOSPHATASE YOR283W-RELATED"/>
    <property type="match status" value="1"/>
</dbReference>
<feature type="region of interest" description="Disordered" evidence="3">
    <location>
        <begin position="214"/>
        <end position="238"/>
    </location>
</feature>
<dbReference type="GO" id="GO:0005737">
    <property type="term" value="C:cytoplasm"/>
    <property type="evidence" value="ECO:0007669"/>
    <property type="project" value="TreeGrafter"/>
</dbReference>
<feature type="compositionally biased region" description="Low complexity" evidence="3">
    <location>
        <begin position="220"/>
        <end position="238"/>
    </location>
</feature>
<reference evidence="5" key="1">
    <citation type="submission" date="2015-03" db="EMBL/GenBank/DDBJ databases">
        <title>Luteipulveratus halotolerans sp. nov., a novel actinobacterium (Dermacoccaceae) from Sarawak, Malaysia.</title>
        <authorList>
            <person name="Juboi H."/>
            <person name="Basik A."/>
            <person name="Shamsul S.S."/>
            <person name="Arnold P."/>
            <person name="Schmitt E.K."/>
            <person name="Sanglier J.-J."/>
            <person name="Yeo T."/>
        </authorList>
    </citation>
    <scope>NUCLEOTIDE SEQUENCE [LARGE SCALE GENOMIC DNA]</scope>
    <source>
        <strain evidence="5">C296001</strain>
    </source>
</reference>
<evidence type="ECO:0000313" key="4">
    <source>
        <dbReference type="EMBL" id="KNX39292.1"/>
    </source>
</evidence>
<dbReference type="PANTHER" id="PTHR48100:SF2">
    <property type="entry name" value="CONSERVED PROTEIN"/>
    <property type="match status" value="1"/>
</dbReference>
<dbReference type="InterPro" id="IPR022492">
    <property type="entry name" value="Phosphomutase_MSMEG4193_put"/>
</dbReference>
<keyword evidence="5" id="KW-1185">Reference proteome</keyword>
<dbReference type="InterPro" id="IPR050275">
    <property type="entry name" value="PGM_Phosphatase"/>
</dbReference>
<dbReference type="Proteomes" id="UP000037397">
    <property type="component" value="Unassembled WGS sequence"/>
</dbReference>
<dbReference type="PATRIC" id="fig|1631356.3.peg.1487"/>
<dbReference type="InterPro" id="IPR013078">
    <property type="entry name" value="His_Pase_superF_clade-1"/>
</dbReference>
<feature type="binding site" evidence="2">
    <location>
        <begin position="8"/>
        <end position="15"/>
    </location>
    <ligand>
        <name>substrate</name>
    </ligand>
</feature>
<proteinExistence type="predicted"/>
<evidence type="ECO:0000256" key="3">
    <source>
        <dbReference type="SAM" id="MobiDB-lite"/>
    </source>
</evidence>
<accession>A0A0L6CNJ0</accession>
<dbReference type="RefSeq" id="WP_050671794.1">
    <property type="nucleotide sequence ID" value="NZ_LAIR01000002.1"/>
</dbReference>
<dbReference type="NCBIfam" id="TIGR03848">
    <property type="entry name" value="MSMEG_4193"/>
    <property type="match status" value="1"/>
</dbReference>
<organism evidence="4 5">
    <name type="scientific">Luteipulveratus halotolerans</name>
    <dbReference type="NCBI Taxonomy" id="1631356"/>
    <lineage>
        <taxon>Bacteria</taxon>
        <taxon>Bacillati</taxon>
        <taxon>Actinomycetota</taxon>
        <taxon>Actinomycetes</taxon>
        <taxon>Micrococcales</taxon>
        <taxon>Dermacoccaceae</taxon>
        <taxon>Luteipulveratus</taxon>
    </lineage>
</organism>
<feature type="active site" description="Proton donor/acceptor" evidence="1">
    <location>
        <position position="83"/>
    </location>
</feature>
<dbReference type="OrthoDB" id="4120859at2"/>
<sequence length="238" mass="24968">MATVLLLRHGRTTANSSGLLAGWTAGVGLDDTGRKQVESVGARLAELPLARVVSSPLQRCQETAVAVVGSRGLDVVTDDALGECRYGAWTGRPIKDLAQDPLWATVQAQPSAVTFPPSEEYEHESMAQMQTRAVEVVRRVDAQVEAEHGAQAVWVAVSHGDVIKAVLADALGTHLDLFQRISVNPASLSVVRYTSSHPYVLRVNDNSSSVADLLPSKAEASSTDATPGGATGSSGSAD</sequence>
<dbReference type="SMART" id="SM00855">
    <property type="entry name" value="PGAM"/>
    <property type="match status" value="1"/>
</dbReference>
<dbReference type="Gene3D" id="3.40.50.1240">
    <property type="entry name" value="Phosphoglycerate mutase-like"/>
    <property type="match status" value="1"/>
</dbReference>
<dbReference type="STRING" id="1631356.VV01_07685"/>
<name>A0A0L6CNJ0_9MICO</name>
<comment type="caution">
    <text evidence="4">The sequence shown here is derived from an EMBL/GenBank/DDBJ whole genome shotgun (WGS) entry which is preliminary data.</text>
</comment>
<feature type="active site" description="Tele-phosphohistidine intermediate" evidence="1">
    <location>
        <position position="9"/>
    </location>
</feature>
<evidence type="ECO:0000256" key="2">
    <source>
        <dbReference type="PIRSR" id="PIRSR613078-2"/>
    </source>
</evidence>
<dbReference type="SUPFAM" id="SSF53254">
    <property type="entry name" value="Phosphoglycerate mutase-like"/>
    <property type="match status" value="1"/>
</dbReference>
<feature type="binding site" evidence="2">
    <location>
        <position position="59"/>
    </location>
    <ligand>
        <name>substrate</name>
    </ligand>
</feature>
<gene>
    <name evidence="4" type="ORF">VV01_07685</name>
</gene>
<dbReference type="Pfam" id="PF00300">
    <property type="entry name" value="His_Phos_1"/>
    <property type="match status" value="1"/>
</dbReference>
<evidence type="ECO:0000256" key="1">
    <source>
        <dbReference type="PIRSR" id="PIRSR613078-1"/>
    </source>
</evidence>
<dbReference type="AlphaFoldDB" id="A0A0L6CNJ0"/>
<protein>
    <submittedName>
        <fullName evidence="4">Phosphoglycerate mutase</fullName>
    </submittedName>
</protein>
<evidence type="ECO:0000313" key="5">
    <source>
        <dbReference type="Proteomes" id="UP000037397"/>
    </source>
</evidence>
<dbReference type="GO" id="GO:0016791">
    <property type="term" value="F:phosphatase activity"/>
    <property type="evidence" value="ECO:0007669"/>
    <property type="project" value="TreeGrafter"/>
</dbReference>
<dbReference type="CDD" id="cd07067">
    <property type="entry name" value="HP_PGM_like"/>
    <property type="match status" value="1"/>
</dbReference>
<dbReference type="InterPro" id="IPR029033">
    <property type="entry name" value="His_PPase_superfam"/>
</dbReference>
<dbReference type="EMBL" id="LAIR01000002">
    <property type="protein sequence ID" value="KNX39292.1"/>
    <property type="molecule type" value="Genomic_DNA"/>
</dbReference>
<feature type="binding site" evidence="2">
    <location>
        <begin position="83"/>
        <end position="86"/>
    </location>
    <ligand>
        <name>substrate</name>
    </ligand>
</feature>